<feature type="signal peptide" evidence="1">
    <location>
        <begin position="1"/>
        <end position="39"/>
    </location>
</feature>
<dbReference type="OrthoDB" id="10410607at2759"/>
<organism evidence="2 3">
    <name type="scientific">Portunus trituberculatus</name>
    <name type="common">Swimming crab</name>
    <name type="synonym">Neptunus trituberculatus</name>
    <dbReference type="NCBI Taxonomy" id="210409"/>
    <lineage>
        <taxon>Eukaryota</taxon>
        <taxon>Metazoa</taxon>
        <taxon>Ecdysozoa</taxon>
        <taxon>Arthropoda</taxon>
        <taxon>Crustacea</taxon>
        <taxon>Multicrustacea</taxon>
        <taxon>Malacostraca</taxon>
        <taxon>Eumalacostraca</taxon>
        <taxon>Eucarida</taxon>
        <taxon>Decapoda</taxon>
        <taxon>Pleocyemata</taxon>
        <taxon>Brachyura</taxon>
        <taxon>Eubrachyura</taxon>
        <taxon>Portunoidea</taxon>
        <taxon>Portunidae</taxon>
        <taxon>Portuninae</taxon>
        <taxon>Portunus</taxon>
    </lineage>
</organism>
<keyword evidence="1" id="KW-0732">Signal</keyword>
<comment type="caution">
    <text evidence="2">The sequence shown here is derived from an EMBL/GenBank/DDBJ whole genome shotgun (WGS) entry which is preliminary data.</text>
</comment>
<dbReference type="AlphaFoldDB" id="A0A5B7JYE3"/>
<sequence>MLAPRISEKQSREAFGLCLRTMLIILLLVLWSFAVPASSSNFEKQLEAAVQHLGFPGFSDVLLQEEDELVMMKVQQVLTRAGMLGYDGAKDVVEPDFEDASELTYIREDELQDSDLEEKEISPRHLHHPHRRSSCPGGVGSYGFNTFNFLTFALQVFNGILNVVNNINNNNNNNNLNTLNSIAVNTDQVATNSNSANNVLVMIEPPRRRRRELPSCDTFDRSAATLHAASALISLLQEFTSTQPDQEAVRACISARRMAATAGLGGLLWRHHRVSHRMDTFPCEFLFR</sequence>
<proteinExistence type="predicted"/>
<dbReference type="EMBL" id="VSRR010112770">
    <property type="protein sequence ID" value="MPC98137.1"/>
    <property type="molecule type" value="Genomic_DNA"/>
</dbReference>
<keyword evidence="3" id="KW-1185">Reference proteome</keyword>
<gene>
    <name evidence="2" type="ORF">E2C01_093490</name>
</gene>
<reference evidence="2 3" key="1">
    <citation type="submission" date="2019-05" db="EMBL/GenBank/DDBJ databases">
        <title>Another draft genome of Portunus trituberculatus and its Hox gene families provides insights of decapod evolution.</title>
        <authorList>
            <person name="Jeong J.-H."/>
            <person name="Song I."/>
            <person name="Kim S."/>
            <person name="Choi T."/>
            <person name="Kim D."/>
            <person name="Ryu S."/>
            <person name="Kim W."/>
        </authorList>
    </citation>
    <scope>NUCLEOTIDE SEQUENCE [LARGE SCALE GENOMIC DNA]</scope>
    <source>
        <tissue evidence="2">Muscle</tissue>
    </source>
</reference>
<feature type="chain" id="PRO_5023077261" evidence="1">
    <location>
        <begin position="40"/>
        <end position="288"/>
    </location>
</feature>
<evidence type="ECO:0000313" key="2">
    <source>
        <dbReference type="EMBL" id="MPC98137.1"/>
    </source>
</evidence>
<dbReference type="Proteomes" id="UP000324222">
    <property type="component" value="Unassembled WGS sequence"/>
</dbReference>
<accession>A0A5B7JYE3</accession>
<name>A0A5B7JYE3_PORTR</name>
<protein>
    <submittedName>
        <fullName evidence="2">Uncharacterized protein</fullName>
    </submittedName>
</protein>
<evidence type="ECO:0000256" key="1">
    <source>
        <dbReference type="SAM" id="SignalP"/>
    </source>
</evidence>
<evidence type="ECO:0000313" key="3">
    <source>
        <dbReference type="Proteomes" id="UP000324222"/>
    </source>
</evidence>